<gene>
    <name evidence="2" type="ORF">J437_LFUL005702</name>
</gene>
<feature type="compositionally biased region" description="Gly residues" evidence="1">
    <location>
        <begin position="150"/>
        <end position="163"/>
    </location>
</feature>
<proteinExistence type="predicted"/>
<reference evidence="2" key="2">
    <citation type="submission" date="2017-10" db="EMBL/GenBank/DDBJ databases">
        <title>Ladona fulva Genome sequencing and assembly.</title>
        <authorList>
            <person name="Murali S."/>
            <person name="Richards S."/>
            <person name="Bandaranaike D."/>
            <person name="Bellair M."/>
            <person name="Blankenburg K."/>
            <person name="Chao H."/>
            <person name="Dinh H."/>
            <person name="Doddapaneni H."/>
            <person name="Dugan-Rocha S."/>
            <person name="Elkadiri S."/>
            <person name="Gnanaolivu R."/>
            <person name="Hernandez B."/>
            <person name="Skinner E."/>
            <person name="Javaid M."/>
            <person name="Lee S."/>
            <person name="Li M."/>
            <person name="Ming W."/>
            <person name="Munidasa M."/>
            <person name="Muniz J."/>
            <person name="Nguyen L."/>
            <person name="Hughes D."/>
            <person name="Osuji N."/>
            <person name="Pu L.-L."/>
            <person name="Puazo M."/>
            <person name="Qu C."/>
            <person name="Quiroz J."/>
            <person name="Raj R."/>
            <person name="Weissenberger G."/>
            <person name="Xin Y."/>
            <person name="Zou X."/>
            <person name="Han Y."/>
            <person name="Worley K."/>
            <person name="Muzny D."/>
            <person name="Gibbs R."/>
        </authorList>
    </citation>
    <scope>NUCLEOTIDE SEQUENCE</scope>
    <source>
        <strain evidence="2">Sampled in the wild</strain>
    </source>
</reference>
<dbReference type="AlphaFoldDB" id="A0A8K0P1G0"/>
<dbReference type="EMBL" id="KZ308408">
    <property type="protein sequence ID" value="KAG8229068.1"/>
    <property type="molecule type" value="Genomic_DNA"/>
</dbReference>
<evidence type="ECO:0000313" key="3">
    <source>
        <dbReference type="Proteomes" id="UP000792457"/>
    </source>
</evidence>
<feature type="region of interest" description="Disordered" evidence="1">
    <location>
        <begin position="133"/>
        <end position="195"/>
    </location>
</feature>
<protein>
    <submittedName>
        <fullName evidence="2">Uncharacterized protein</fullName>
    </submittedName>
</protein>
<keyword evidence="3" id="KW-1185">Reference proteome</keyword>
<organism evidence="2 3">
    <name type="scientific">Ladona fulva</name>
    <name type="common">Scarce chaser dragonfly</name>
    <name type="synonym">Libellula fulva</name>
    <dbReference type="NCBI Taxonomy" id="123851"/>
    <lineage>
        <taxon>Eukaryota</taxon>
        <taxon>Metazoa</taxon>
        <taxon>Ecdysozoa</taxon>
        <taxon>Arthropoda</taxon>
        <taxon>Hexapoda</taxon>
        <taxon>Insecta</taxon>
        <taxon>Pterygota</taxon>
        <taxon>Palaeoptera</taxon>
        <taxon>Odonata</taxon>
        <taxon>Epiprocta</taxon>
        <taxon>Anisoptera</taxon>
        <taxon>Libelluloidea</taxon>
        <taxon>Libellulidae</taxon>
        <taxon>Ladona</taxon>
    </lineage>
</organism>
<dbReference type="OrthoDB" id="6781779at2759"/>
<accession>A0A8K0P1G0</accession>
<reference evidence="2" key="1">
    <citation type="submission" date="2013-04" db="EMBL/GenBank/DDBJ databases">
        <authorList>
            <person name="Qu J."/>
            <person name="Murali S.C."/>
            <person name="Bandaranaike D."/>
            <person name="Bellair M."/>
            <person name="Blankenburg K."/>
            <person name="Chao H."/>
            <person name="Dinh H."/>
            <person name="Doddapaneni H."/>
            <person name="Downs B."/>
            <person name="Dugan-Rocha S."/>
            <person name="Elkadiri S."/>
            <person name="Gnanaolivu R.D."/>
            <person name="Hernandez B."/>
            <person name="Javaid M."/>
            <person name="Jayaseelan J.C."/>
            <person name="Lee S."/>
            <person name="Li M."/>
            <person name="Ming W."/>
            <person name="Munidasa M."/>
            <person name="Muniz J."/>
            <person name="Nguyen L."/>
            <person name="Ongeri F."/>
            <person name="Osuji N."/>
            <person name="Pu L.-L."/>
            <person name="Puazo M."/>
            <person name="Qu C."/>
            <person name="Quiroz J."/>
            <person name="Raj R."/>
            <person name="Weissenberger G."/>
            <person name="Xin Y."/>
            <person name="Zou X."/>
            <person name="Han Y."/>
            <person name="Richards S."/>
            <person name="Worley K."/>
            <person name="Muzny D."/>
            <person name="Gibbs R."/>
        </authorList>
    </citation>
    <scope>NUCLEOTIDE SEQUENCE</scope>
    <source>
        <strain evidence="2">Sampled in the wild</strain>
    </source>
</reference>
<comment type="caution">
    <text evidence="2">The sequence shown here is derived from an EMBL/GenBank/DDBJ whole genome shotgun (WGS) entry which is preliminary data.</text>
</comment>
<name>A0A8K0P1G0_LADFU</name>
<evidence type="ECO:0000313" key="2">
    <source>
        <dbReference type="EMBL" id="KAG8229068.1"/>
    </source>
</evidence>
<evidence type="ECO:0000256" key="1">
    <source>
        <dbReference type="SAM" id="MobiDB-lite"/>
    </source>
</evidence>
<sequence length="215" mass="23016">MPCECLQQRLPLHPLSWTEDGENGGRSMGGQPQQRCFVCVPRGGNFYADEIRRIFPDYPPPPPCDFQPPAPTPEMVRTCPLQFSSCLTIFNGSQVSRTCGELPVLDCKYANKIRYCYCVGDLCNGVPENSAANPSASGGLENSDDEDLGDGSGNGGASEGSGGLRPPYNDGNYFPPLTAVGPTTARPRAGNSASSDMTVNVGILALQIFSIFIWQ</sequence>
<dbReference type="Proteomes" id="UP000792457">
    <property type="component" value="Unassembled WGS sequence"/>
</dbReference>